<feature type="coiled-coil region" evidence="7">
    <location>
        <begin position="263"/>
        <end position="290"/>
    </location>
</feature>
<keyword evidence="2" id="KW-0963">Cytoplasm</keyword>
<dbReference type="InterPro" id="IPR018957">
    <property type="entry name" value="Znf_C3HC4_RING-type"/>
</dbReference>
<dbReference type="InterPro" id="IPR013083">
    <property type="entry name" value="Znf_RING/FYVE/PHD"/>
</dbReference>
<evidence type="ECO:0000259" key="9">
    <source>
        <dbReference type="PROSITE" id="PS50119"/>
    </source>
</evidence>
<keyword evidence="3" id="KW-0479">Metal-binding</keyword>
<evidence type="ECO:0000256" key="5">
    <source>
        <dbReference type="ARBA" id="ARBA00022833"/>
    </source>
</evidence>
<evidence type="ECO:0000313" key="10">
    <source>
        <dbReference type="EMBL" id="KAK6167668.1"/>
    </source>
</evidence>
<dbReference type="AlphaFoldDB" id="A0AAN8G873"/>
<keyword evidence="5" id="KW-0862">Zinc</keyword>
<dbReference type="InterPro" id="IPR001841">
    <property type="entry name" value="Znf_RING"/>
</dbReference>
<dbReference type="EMBL" id="JAZGQO010000018">
    <property type="protein sequence ID" value="KAK6167668.1"/>
    <property type="molecule type" value="Genomic_DNA"/>
</dbReference>
<feature type="domain" description="B box-type" evidence="9">
    <location>
        <begin position="75"/>
        <end position="122"/>
    </location>
</feature>
<dbReference type="InterPro" id="IPR047153">
    <property type="entry name" value="TRIM45/56/19-like"/>
</dbReference>
<evidence type="ECO:0000256" key="3">
    <source>
        <dbReference type="ARBA" id="ARBA00022723"/>
    </source>
</evidence>
<protein>
    <submittedName>
        <fullName evidence="10">Uncharacterized protein</fullName>
    </submittedName>
</protein>
<dbReference type="SUPFAM" id="SSF49599">
    <property type="entry name" value="TRAF domain-like"/>
    <property type="match status" value="1"/>
</dbReference>
<dbReference type="Pfam" id="PF00097">
    <property type="entry name" value="zf-C3HC4"/>
    <property type="match status" value="1"/>
</dbReference>
<gene>
    <name evidence="10" type="ORF">SNE40_021640</name>
</gene>
<feature type="domain" description="B box-type" evidence="9">
    <location>
        <begin position="147"/>
        <end position="188"/>
    </location>
</feature>
<dbReference type="PANTHER" id="PTHR25462:SF296">
    <property type="entry name" value="MEIOTIC P26, ISOFORM F"/>
    <property type="match status" value="1"/>
</dbReference>
<dbReference type="Gene3D" id="3.30.40.10">
    <property type="entry name" value="Zinc/RING finger domain, C3HC4 (zinc finger)"/>
    <property type="match status" value="1"/>
</dbReference>
<dbReference type="PROSITE" id="PS00518">
    <property type="entry name" value="ZF_RING_1"/>
    <property type="match status" value="1"/>
</dbReference>
<feature type="domain" description="RING-type" evidence="8">
    <location>
        <begin position="10"/>
        <end position="53"/>
    </location>
</feature>
<comment type="caution">
    <text evidence="10">The sequence shown here is derived from an EMBL/GenBank/DDBJ whole genome shotgun (WGS) entry which is preliminary data.</text>
</comment>
<dbReference type="Pfam" id="PF22486">
    <property type="entry name" value="MATH_2"/>
    <property type="match status" value="1"/>
</dbReference>
<keyword evidence="4 6" id="KW-0863">Zinc-finger</keyword>
<dbReference type="Gene3D" id="3.30.160.60">
    <property type="entry name" value="Classic Zinc Finger"/>
    <property type="match status" value="1"/>
</dbReference>
<name>A0AAN8G873_PATCE</name>
<reference evidence="10 11" key="1">
    <citation type="submission" date="2024-01" db="EMBL/GenBank/DDBJ databases">
        <title>The genome of the rayed Mediterranean limpet Patella caerulea (Linnaeus, 1758).</title>
        <authorList>
            <person name="Anh-Thu Weber A."/>
            <person name="Halstead-Nussloch G."/>
        </authorList>
    </citation>
    <scope>NUCLEOTIDE SEQUENCE [LARGE SCALE GENOMIC DNA]</scope>
    <source>
        <strain evidence="10">AATW-2023a</strain>
        <tissue evidence="10">Whole specimen</tissue>
    </source>
</reference>
<proteinExistence type="predicted"/>
<comment type="subcellular location">
    <subcellularLocation>
        <location evidence="1">Cytoplasm</location>
    </subcellularLocation>
</comment>
<keyword evidence="11" id="KW-1185">Reference proteome</keyword>
<dbReference type="GO" id="GO:0005737">
    <property type="term" value="C:cytoplasm"/>
    <property type="evidence" value="ECO:0007669"/>
    <property type="project" value="UniProtKB-SubCell"/>
</dbReference>
<sequence>MAEKTDNIICSICLNDFKQPKILDCKHSFCLICLEDYINKITTDNHFPCPLCRRDIIIPDGGVNEFEINYQLEAEDVSECDACKSGISSEFRCEDCQQYLCSTCKRCHANLTGTRNHVVVLYNKYSQKGNQDNPDQYNSSGDNPLPTETDFCSIHHDKIADYYCKPCTVGVCSRCFVENHNGHSFVDLLDETIRNEIKAELTTLKDSLETQITDFLNYSDSLKRTITDLNQSSKVSCRNVDRQVKKICSRIKKLGEDMKDKIHKSRQEELKKYTEKLEEMKILIEKLRVSVKCTENILADQSTVLWLNKIPLMKQEKQETSLQPLNLPIVTYTWFEEESICEDILLKQLGVLKNLDGPTFRSSFTVDEQEMLDTGINGYDYYIQGIPCCIRVERKKDDPSGDVYLGIYLCMDISEDSPIKSWKVKWSGKLVSRNGTHHIMDEGQNDEGSLYTSTDCNWGWEDFINWTIFADERKGFVDKDGIFSVQVTVKMIASVRSEN</sequence>
<dbReference type="InterPro" id="IPR017907">
    <property type="entry name" value="Znf_RING_CS"/>
</dbReference>
<dbReference type="Pfam" id="PF00643">
    <property type="entry name" value="zf-B_box"/>
    <property type="match status" value="1"/>
</dbReference>
<dbReference type="CDD" id="cd00121">
    <property type="entry name" value="MATH"/>
    <property type="match status" value="1"/>
</dbReference>
<evidence type="ECO:0000313" key="11">
    <source>
        <dbReference type="Proteomes" id="UP001347796"/>
    </source>
</evidence>
<dbReference type="InterPro" id="IPR008974">
    <property type="entry name" value="TRAF-like"/>
</dbReference>
<dbReference type="SMART" id="SM00336">
    <property type="entry name" value="BBOX"/>
    <property type="match status" value="2"/>
</dbReference>
<evidence type="ECO:0000259" key="8">
    <source>
        <dbReference type="PROSITE" id="PS50089"/>
    </source>
</evidence>
<dbReference type="InterPro" id="IPR000315">
    <property type="entry name" value="Znf_B-box"/>
</dbReference>
<dbReference type="SMART" id="SM00184">
    <property type="entry name" value="RING"/>
    <property type="match status" value="1"/>
</dbReference>
<accession>A0AAN8G873</accession>
<dbReference type="InterPro" id="IPR002083">
    <property type="entry name" value="MATH/TRAF_dom"/>
</dbReference>
<dbReference type="SUPFAM" id="SSF57845">
    <property type="entry name" value="B-box zinc-binding domain"/>
    <property type="match status" value="1"/>
</dbReference>
<evidence type="ECO:0000256" key="1">
    <source>
        <dbReference type="ARBA" id="ARBA00004496"/>
    </source>
</evidence>
<evidence type="ECO:0000256" key="2">
    <source>
        <dbReference type="ARBA" id="ARBA00022490"/>
    </source>
</evidence>
<dbReference type="Proteomes" id="UP001347796">
    <property type="component" value="Unassembled WGS sequence"/>
</dbReference>
<evidence type="ECO:0000256" key="6">
    <source>
        <dbReference type="PROSITE-ProRule" id="PRU00024"/>
    </source>
</evidence>
<organism evidence="10 11">
    <name type="scientific">Patella caerulea</name>
    <name type="common">Rayed Mediterranean limpet</name>
    <dbReference type="NCBI Taxonomy" id="87958"/>
    <lineage>
        <taxon>Eukaryota</taxon>
        <taxon>Metazoa</taxon>
        <taxon>Spiralia</taxon>
        <taxon>Lophotrochozoa</taxon>
        <taxon>Mollusca</taxon>
        <taxon>Gastropoda</taxon>
        <taxon>Patellogastropoda</taxon>
        <taxon>Patelloidea</taxon>
        <taxon>Patellidae</taxon>
        <taxon>Patella</taxon>
    </lineage>
</organism>
<evidence type="ECO:0000256" key="4">
    <source>
        <dbReference type="ARBA" id="ARBA00022771"/>
    </source>
</evidence>
<dbReference type="GO" id="GO:0008270">
    <property type="term" value="F:zinc ion binding"/>
    <property type="evidence" value="ECO:0007669"/>
    <property type="project" value="UniProtKB-KW"/>
</dbReference>
<dbReference type="PROSITE" id="PS50119">
    <property type="entry name" value="ZF_BBOX"/>
    <property type="match status" value="2"/>
</dbReference>
<dbReference type="PROSITE" id="PS50089">
    <property type="entry name" value="ZF_RING_2"/>
    <property type="match status" value="1"/>
</dbReference>
<dbReference type="SUPFAM" id="SSF57850">
    <property type="entry name" value="RING/U-box"/>
    <property type="match status" value="1"/>
</dbReference>
<dbReference type="Gene3D" id="2.60.210.10">
    <property type="entry name" value="Apoptosis, Tumor Necrosis Factor Receptor Associated Protein 2, Chain A"/>
    <property type="match status" value="1"/>
</dbReference>
<dbReference type="PANTHER" id="PTHR25462">
    <property type="entry name" value="BONUS, ISOFORM C-RELATED"/>
    <property type="match status" value="1"/>
</dbReference>
<dbReference type="CDD" id="cd19757">
    <property type="entry name" value="Bbox1"/>
    <property type="match status" value="1"/>
</dbReference>
<evidence type="ECO:0000256" key="7">
    <source>
        <dbReference type="SAM" id="Coils"/>
    </source>
</evidence>
<keyword evidence="7" id="KW-0175">Coiled coil</keyword>